<dbReference type="AlphaFoldDB" id="A0A9D4HDG6"/>
<organism evidence="1 2">
    <name type="scientific">Dreissena polymorpha</name>
    <name type="common">Zebra mussel</name>
    <name type="synonym">Mytilus polymorpha</name>
    <dbReference type="NCBI Taxonomy" id="45954"/>
    <lineage>
        <taxon>Eukaryota</taxon>
        <taxon>Metazoa</taxon>
        <taxon>Spiralia</taxon>
        <taxon>Lophotrochozoa</taxon>
        <taxon>Mollusca</taxon>
        <taxon>Bivalvia</taxon>
        <taxon>Autobranchia</taxon>
        <taxon>Heteroconchia</taxon>
        <taxon>Euheterodonta</taxon>
        <taxon>Imparidentia</taxon>
        <taxon>Neoheterodontei</taxon>
        <taxon>Myida</taxon>
        <taxon>Dreissenoidea</taxon>
        <taxon>Dreissenidae</taxon>
        <taxon>Dreissena</taxon>
    </lineage>
</organism>
<name>A0A9D4HDG6_DREPO</name>
<evidence type="ECO:0000313" key="1">
    <source>
        <dbReference type="EMBL" id="KAH3715592.1"/>
    </source>
</evidence>
<keyword evidence="2" id="KW-1185">Reference proteome</keyword>
<gene>
    <name evidence="1" type="ORF">DPMN_058304</name>
</gene>
<evidence type="ECO:0000313" key="2">
    <source>
        <dbReference type="Proteomes" id="UP000828390"/>
    </source>
</evidence>
<dbReference type="Proteomes" id="UP000828390">
    <property type="component" value="Unassembled WGS sequence"/>
</dbReference>
<reference evidence="1" key="2">
    <citation type="submission" date="2020-11" db="EMBL/GenBank/DDBJ databases">
        <authorList>
            <person name="McCartney M.A."/>
            <person name="Auch B."/>
            <person name="Kono T."/>
            <person name="Mallez S."/>
            <person name="Becker A."/>
            <person name="Gohl D.M."/>
            <person name="Silverstein K.A.T."/>
            <person name="Koren S."/>
            <person name="Bechman K.B."/>
            <person name="Herman A."/>
            <person name="Abrahante J.E."/>
            <person name="Garbe J."/>
        </authorList>
    </citation>
    <scope>NUCLEOTIDE SEQUENCE</scope>
    <source>
        <strain evidence="1">Duluth1</strain>
        <tissue evidence="1">Whole animal</tissue>
    </source>
</reference>
<dbReference type="EMBL" id="JAIWYP010000013">
    <property type="protein sequence ID" value="KAH3715592.1"/>
    <property type="molecule type" value="Genomic_DNA"/>
</dbReference>
<reference evidence="1" key="1">
    <citation type="journal article" date="2019" name="bioRxiv">
        <title>The Genome of the Zebra Mussel, Dreissena polymorpha: A Resource for Invasive Species Research.</title>
        <authorList>
            <person name="McCartney M.A."/>
            <person name="Auch B."/>
            <person name="Kono T."/>
            <person name="Mallez S."/>
            <person name="Zhang Y."/>
            <person name="Obille A."/>
            <person name="Becker A."/>
            <person name="Abrahante J.E."/>
            <person name="Garbe J."/>
            <person name="Badalamenti J.P."/>
            <person name="Herman A."/>
            <person name="Mangelson H."/>
            <person name="Liachko I."/>
            <person name="Sullivan S."/>
            <person name="Sone E.D."/>
            <person name="Koren S."/>
            <person name="Silverstein K.A.T."/>
            <person name="Beckman K.B."/>
            <person name="Gohl D.M."/>
        </authorList>
    </citation>
    <scope>NUCLEOTIDE SEQUENCE</scope>
    <source>
        <strain evidence="1">Duluth1</strain>
        <tissue evidence="1">Whole animal</tissue>
    </source>
</reference>
<sequence>MFKLATFRQVPIVGRFQASTNSWSLSGKYELKLAAFRQVPIEVGRFEASANVEVGHFQASTNIEVCRFQASTNS</sequence>
<proteinExistence type="predicted"/>
<comment type="caution">
    <text evidence="1">The sequence shown here is derived from an EMBL/GenBank/DDBJ whole genome shotgun (WGS) entry which is preliminary data.</text>
</comment>
<protein>
    <submittedName>
        <fullName evidence="1">Uncharacterized protein</fullName>
    </submittedName>
</protein>
<accession>A0A9D4HDG6</accession>